<sequence length="713" mass="80685">MLSSSLFHSSTMSTLLLFPRFPSLHSPPIPNSLSRSPFRFSSPFASMSSSAIEERENEKKNNGVALLWFKHDLRVDDHPGLLAASQYRTVLPLYIFDPRILSRYSDEMLELVLFAIEDLRKSLKEQGSNLMIRFGTAENVMEGILKEVKATAIFVEEEVEYDLRMLMENMKDTLARVPLVEGSLEFVQWHTPFYEFKNSNNLPLSYQDFKNLQLPITLPLLPLVLPPVEVELDWGLLPTFDEVKRFMDSSSGKLKERWTSIKGNSAKNLLVKKQTDWAKEELVLRERNISNFNYKNAWKKTSSSVFPTTNGNLVGGGTTAVSNALASYLRYSEGTSRSDWQELHEKLRCAESPKGASFGVLFRSALNLGIVSRRRVYYEAVKYEKERNAGFISPFGYSAATVSAAVDTVCSIEWYWLLALKNQVSNEGPCSVRVWRWNGYLIQYAVIGHEGPPILLVHGFGAFLEHYRDNMKEIAGSERQVWAITLLGFGRSEKPNVLYTELMWAELLRDFIIEVVGEPVHLVGNSLGGYFAAIVAGLWSDLVQSIVLINSAGDVIPEYTFSLIPRERQTSGVAWLGAQLLLPYLRLTLRDTVKSCYPTKPERADDWLTKEMLRASYDPGTVVVLESIFGFNLSIPLNFLLEGFEGRVLVIQGMNDPITNSKYKVAMLREYCIDVTVQELDAGHCPHDELPEDVNSILREWVFNFQSKGVPAV</sequence>
<evidence type="ECO:0000259" key="1">
    <source>
        <dbReference type="PROSITE" id="PS51645"/>
    </source>
</evidence>
<dbReference type="InterPro" id="IPR000073">
    <property type="entry name" value="AB_hydrolase_1"/>
</dbReference>
<dbReference type="InterPro" id="IPR036155">
    <property type="entry name" value="Crypto/Photolyase_N_sf"/>
</dbReference>
<reference evidence="2 3" key="1">
    <citation type="submission" date="2023-12" db="EMBL/GenBank/DDBJ databases">
        <title>A high-quality genome assembly for Dillenia turbinata (Dilleniales).</title>
        <authorList>
            <person name="Chanderbali A."/>
        </authorList>
    </citation>
    <scope>NUCLEOTIDE SEQUENCE [LARGE SCALE GENOMIC DNA]</scope>
    <source>
        <strain evidence="2">LSX21</strain>
        <tissue evidence="2">Leaf</tissue>
    </source>
</reference>
<dbReference type="PANTHER" id="PTHR47832">
    <property type="entry name" value="DNA PHOTOLYASE"/>
    <property type="match status" value="1"/>
</dbReference>
<dbReference type="SUPFAM" id="SSF52425">
    <property type="entry name" value="Cryptochrome/photolyase, N-terminal domain"/>
    <property type="match status" value="1"/>
</dbReference>
<dbReference type="Gene3D" id="3.40.50.1820">
    <property type="entry name" value="alpha/beta hydrolase"/>
    <property type="match status" value="1"/>
</dbReference>
<dbReference type="Gene3D" id="3.40.50.620">
    <property type="entry name" value="HUPs"/>
    <property type="match status" value="1"/>
</dbReference>
<dbReference type="AlphaFoldDB" id="A0AAN8V0L5"/>
<keyword evidence="3" id="KW-1185">Reference proteome</keyword>
<dbReference type="Pfam" id="PF00875">
    <property type="entry name" value="DNA_photolyase"/>
    <property type="match status" value="1"/>
</dbReference>
<comment type="caution">
    <text evidence="2">The sequence shown here is derived from an EMBL/GenBank/DDBJ whole genome shotgun (WGS) entry which is preliminary data.</text>
</comment>
<accession>A0AAN8V0L5</accession>
<dbReference type="InterPro" id="IPR029058">
    <property type="entry name" value="AB_hydrolase_fold"/>
</dbReference>
<dbReference type="EMBL" id="JBAMMX010000015">
    <property type="protein sequence ID" value="KAK6926363.1"/>
    <property type="molecule type" value="Genomic_DNA"/>
</dbReference>
<evidence type="ECO:0000313" key="2">
    <source>
        <dbReference type="EMBL" id="KAK6926363.1"/>
    </source>
</evidence>
<name>A0AAN8V0L5_9MAGN</name>
<proteinExistence type="predicted"/>
<organism evidence="2 3">
    <name type="scientific">Dillenia turbinata</name>
    <dbReference type="NCBI Taxonomy" id="194707"/>
    <lineage>
        <taxon>Eukaryota</taxon>
        <taxon>Viridiplantae</taxon>
        <taxon>Streptophyta</taxon>
        <taxon>Embryophyta</taxon>
        <taxon>Tracheophyta</taxon>
        <taxon>Spermatophyta</taxon>
        <taxon>Magnoliopsida</taxon>
        <taxon>eudicotyledons</taxon>
        <taxon>Gunneridae</taxon>
        <taxon>Pentapetalae</taxon>
        <taxon>Dilleniales</taxon>
        <taxon>Dilleniaceae</taxon>
        <taxon>Dillenia</taxon>
    </lineage>
</organism>
<dbReference type="InterPro" id="IPR006050">
    <property type="entry name" value="DNA_photolyase_N"/>
</dbReference>
<keyword evidence="2" id="KW-0378">Hydrolase</keyword>
<feature type="domain" description="Photolyase/cryptochrome alpha/beta" evidence="1">
    <location>
        <begin position="63"/>
        <end position="194"/>
    </location>
</feature>
<dbReference type="PROSITE" id="PS51645">
    <property type="entry name" value="PHR_CRY_ALPHA_BETA"/>
    <property type="match status" value="1"/>
</dbReference>
<protein>
    <submittedName>
        <fullName evidence="2">Alpha/beta hydrolase fold-1</fullName>
    </submittedName>
</protein>
<dbReference type="Proteomes" id="UP001370490">
    <property type="component" value="Unassembled WGS sequence"/>
</dbReference>
<gene>
    <name evidence="2" type="ORF">RJ641_008082</name>
</gene>
<dbReference type="PANTHER" id="PTHR47832:SF1">
    <property type="entry name" value="DNA PHOTOLYASE"/>
    <property type="match status" value="1"/>
</dbReference>
<dbReference type="SUPFAM" id="SSF53474">
    <property type="entry name" value="alpha/beta-Hydrolases"/>
    <property type="match status" value="1"/>
</dbReference>
<dbReference type="Pfam" id="PF12697">
    <property type="entry name" value="Abhydrolase_6"/>
    <property type="match status" value="1"/>
</dbReference>
<dbReference type="InterPro" id="IPR014729">
    <property type="entry name" value="Rossmann-like_a/b/a_fold"/>
</dbReference>
<evidence type="ECO:0000313" key="3">
    <source>
        <dbReference type="Proteomes" id="UP001370490"/>
    </source>
</evidence>
<dbReference type="GO" id="GO:0016787">
    <property type="term" value="F:hydrolase activity"/>
    <property type="evidence" value="ECO:0007669"/>
    <property type="project" value="UniProtKB-KW"/>
</dbReference>